<dbReference type="UniPathway" id="UPA00232"/>
<dbReference type="GO" id="GO:0102208">
    <property type="term" value="F:2-polyprenyl-6-hydroxyphenol methylase activity"/>
    <property type="evidence" value="ECO:0007669"/>
    <property type="project" value="UniProtKB-EC"/>
</dbReference>
<dbReference type="GO" id="GO:0032259">
    <property type="term" value="P:methylation"/>
    <property type="evidence" value="ECO:0007669"/>
    <property type="project" value="UniProtKB-KW"/>
</dbReference>
<evidence type="ECO:0000313" key="6">
    <source>
        <dbReference type="EMBL" id="SIT65679.1"/>
    </source>
</evidence>
<dbReference type="PANTHER" id="PTHR43464:SF19">
    <property type="entry name" value="UBIQUINONE BIOSYNTHESIS O-METHYLTRANSFERASE, MITOCHONDRIAL"/>
    <property type="match status" value="1"/>
</dbReference>
<dbReference type="HAMAP" id="MF_00472">
    <property type="entry name" value="UbiG"/>
    <property type="match status" value="1"/>
</dbReference>
<dbReference type="STRING" id="233100.SAMN05216526_0129"/>
<dbReference type="EC" id="2.1.1.64" evidence="5"/>
<evidence type="ECO:0000256" key="1">
    <source>
        <dbReference type="ARBA" id="ARBA00022603"/>
    </source>
</evidence>
<proteinExistence type="inferred from homology"/>
<dbReference type="EC" id="2.1.1.222" evidence="5"/>
<dbReference type="SUPFAM" id="SSF53335">
    <property type="entry name" value="S-adenosyl-L-methionine-dependent methyltransferases"/>
    <property type="match status" value="1"/>
</dbReference>
<dbReference type="Gene3D" id="3.40.50.150">
    <property type="entry name" value="Vaccinia Virus protein VP39"/>
    <property type="match status" value="1"/>
</dbReference>
<comment type="similarity">
    <text evidence="5">Belongs to the methyltransferase superfamily. UbiG/COQ3 family.</text>
</comment>
<protein>
    <recommendedName>
        <fullName evidence="5">Ubiquinone biosynthesis O-methyltransferase</fullName>
    </recommendedName>
    <alternativeName>
        <fullName evidence="5">2-polyprenyl-6-hydroxyphenol methylase</fullName>
        <ecNumber evidence="5">2.1.1.222</ecNumber>
    </alternativeName>
    <alternativeName>
        <fullName evidence="5">3-demethylubiquinone 3-O-methyltransferase</fullName>
        <ecNumber evidence="5">2.1.1.64</ecNumber>
    </alternativeName>
</protein>
<dbReference type="EMBL" id="FTPK01000001">
    <property type="protein sequence ID" value="SIT65679.1"/>
    <property type="molecule type" value="Genomic_DNA"/>
</dbReference>
<name>A0A1R3VM76_9GAMM</name>
<dbReference type="Pfam" id="PF13489">
    <property type="entry name" value="Methyltransf_23"/>
    <property type="match status" value="1"/>
</dbReference>
<dbReference type="AlphaFoldDB" id="A0A1R3VM76"/>
<keyword evidence="1 5" id="KW-0489">Methyltransferase</keyword>
<comment type="function">
    <text evidence="5">O-methyltransferase that catalyzes the 2 O-methylation steps in the ubiquinone biosynthetic pathway.</text>
</comment>
<evidence type="ECO:0000313" key="7">
    <source>
        <dbReference type="Proteomes" id="UP000223759"/>
    </source>
</evidence>
<keyword evidence="6" id="KW-0830">Ubiquinone</keyword>
<evidence type="ECO:0000256" key="2">
    <source>
        <dbReference type="ARBA" id="ARBA00022679"/>
    </source>
</evidence>
<dbReference type="InterPro" id="IPR029063">
    <property type="entry name" value="SAM-dependent_MTases_sf"/>
</dbReference>
<keyword evidence="3 5" id="KW-0831">Ubiquinone biosynthesis</keyword>
<feature type="binding site" evidence="5">
    <location>
        <position position="68"/>
    </location>
    <ligand>
        <name>S-adenosyl-L-methionine</name>
        <dbReference type="ChEBI" id="CHEBI:59789"/>
    </ligand>
</feature>
<comment type="pathway">
    <text evidence="5">Cofactor biosynthesis; ubiquinone biosynthesis.</text>
</comment>
<comment type="catalytic activity">
    <reaction evidence="5">
        <text>a 3-demethylubiquinol + S-adenosyl-L-methionine = a ubiquinol + S-adenosyl-L-homocysteine + H(+)</text>
        <dbReference type="Rhea" id="RHEA:44380"/>
        <dbReference type="Rhea" id="RHEA-COMP:9566"/>
        <dbReference type="Rhea" id="RHEA-COMP:10914"/>
        <dbReference type="ChEBI" id="CHEBI:15378"/>
        <dbReference type="ChEBI" id="CHEBI:17976"/>
        <dbReference type="ChEBI" id="CHEBI:57856"/>
        <dbReference type="ChEBI" id="CHEBI:59789"/>
        <dbReference type="ChEBI" id="CHEBI:84422"/>
        <dbReference type="EC" id="2.1.1.64"/>
    </reaction>
</comment>
<keyword evidence="4 5" id="KW-0949">S-adenosyl-L-methionine</keyword>
<comment type="catalytic activity">
    <reaction evidence="5">
        <text>a 3-(all-trans-polyprenyl)benzene-1,2-diol + S-adenosyl-L-methionine = a 2-methoxy-6-(all-trans-polyprenyl)phenol + S-adenosyl-L-homocysteine + H(+)</text>
        <dbReference type="Rhea" id="RHEA:31411"/>
        <dbReference type="Rhea" id="RHEA-COMP:9550"/>
        <dbReference type="Rhea" id="RHEA-COMP:9551"/>
        <dbReference type="ChEBI" id="CHEBI:15378"/>
        <dbReference type="ChEBI" id="CHEBI:57856"/>
        <dbReference type="ChEBI" id="CHEBI:59789"/>
        <dbReference type="ChEBI" id="CHEBI:62729"/>
        <dbReference type="ChEBI" id="CHEBI:62731"/>
        <dbReference type="EC" id="2.1.1.222"/>
    </reaction>
</comment>
<keyword evidence="7" id="KW-1185">Reference proteome</keyword>
<sequence>MASSIDPQEVERYTQLAKSWWDPSGPFWPLHTLNCVRTGYIRDQLCHYLGRDPQQPQPLTGLEILDIGCGGGILSEAMAELGARVHGVDVTPRNIFIAEQHAQNSGLDLRYECIAVEELAATGAQYDVVLNMEVVEHVADLPGFMAACNQLVKPGGLGFIATLNRTWIAGFTAIFGAEYVLGWLPKGTHQWRRFVPPRTLEELLNRDSLEVIERTGVRVNPFTRGMSLTPYMGINYMLMWRRLSSDRTSAA</sequence>
<evidence type="ECO:0000256" key="3">
    <source>
        <dbReference type="ARBA" id="ARBA00022688"/>
    </source>
</evidence>
<dbReference type="InterPro" id="IPR010233">
    <property type="entry name" value="UbiG_MeTrfase"/>
</dbReference>
<dbReference type="GO" id="GO:0010420">
    <property type="term" value="F:polyprenyldihydroxybenzoate methyltransferase activity"/>
    <property type="evidence" value="ECO:0007669"/>
    <property type="project" value="InterPro"/>
</dbReference>
<dbReference type="PANTHER" id="PTHR43464">
    <property type="entry name" value="METHYLTRANSFERASE"/>
    <property type="match status" value="1"/>
</dbReference>
<organism evidence="6 7">
    <name type="scientific">Ectothiorhodosinus mongolicus</name>
    <dbReference type="NCBI Taxonomy" id="233100"/>
    <lineage>
        <taxon>Bacteria</taxon>
        <taxon>Pseudomonadati</taxon>
        <taxon>Pseudomonadota</taxon>
        <taxon>Gammaproteobacteria</taxon>
        <taxon>Chromatiales</taxon>
        <taxon>Ectothiorhodospiraceae</taxon>
        <taxon>Ectothiorhodosinus</taxon>
    </lineage>
</organism>
<feature type="binding site" evidence="5">
    <location>
        <position position="37"/>
    </location>
    <ligand>
        <name>S-adenosyl-L-methionine</name>
        <dbReference type="ChEBI" id="CHEBI:59789"/>
    </ligand>
</feature>
<dbReference type="NCBIfam" id="TIGR01983">
    <property type="entry name" value="UbiG"/>
    <property type="match status" value="1"/>
</dbReference>
<keyword evidence="2 5" id="KW-0808">Transferase</keyword>
<evidence type="ECO:0000256" key="4">
    <source>
        <dbReference type="ARBA" id="ARBA00022691"/>
    </source>
</evidence>
<accession>A0A1R3VM76</accession>
<dbReference type="GO" id="GO:0061542">
    <property type="term" value="F:3-demethylubiquinol 3-O-methyltransferase activity"/>
    <property type="evidence" value="ECO:0007669"/>
    <property type="project" value="UniProtKB-UniRule"/>
</dbReference>
<feature type="binding site" evidence="5">
    <location>
        <position position="132"/>
    </location>
    <ligand>
        <name>S-adenosyl-L-methionine</name>
        <dbReference type="ChEBI" id="CHEBI:59789"/>
    </ligand>
</feature>
<gene>
    <name evidence="5" type="primary">ubiG</name>
    <name evidence="6" type="ORF">SAMN05216526_0129</name>
</gene>
<dbReference type="Proteomes" id="UP000223759">
    <property type="component" value="Unassembled WGS sequence"/>
</dbReference>
<reference evidence="6 7" key="1">
    <citation type="submission" date="2017-01" db="EMBL/GenBank/DDBJ databases">
        <authorList>
            <person name="Mah S.A."/>
            <person name="Swanson W.J."/>
            <person name="Moy G.W."/>
            <person name="Vacquier V.D."/>
        </authorList>
    </citation>
    <scope>NUCLEOTIDE SEQUENCE [LARGE SCALE GENOMIC DNA]</scope>
    <source>
        <strain evidence="6 7">M9</strain>
    </source>
</reference>
<dbReference type="CDD" id="cd02440">
    <property type="entry name" value="AdoMet_MTases"/>
    <property type="match status" value="1"/>
</dbReference>
<evidence type="ECO:0000256" key="5">
    <source>
        <dbReference type="HAMAP-Rule" id="MF_00472"/>
    </source>
</evidence>
<feature type="binding site" evidence="5">
    <location>
        <position position="89"/>
    </location>
    <ligand>
        <name>S-adenosyl-L-methionine</name>
        <dbReference type="ChEBI" id="CHEBI:59789"/>
    </ligand>
</feature>